<gene>
    <name evidence="2" type="ORF">HMPREF9382_0030</name>
</gene>
<dbReference type="EMBL" id="AEXW01000001">
    <property type="protein sequence ID" value="EGD32934.1"/>
    <property type="molecule type" value="Genomic_DNA"/>
</dbReference>
<reference evidence="2 3" key="1">
    <citation type="submission" date="2011-02" db="EMBL/GenBank/DDBJ databases">
        <authorList>
            <person name="Muzny D."/>
            <person name="Qin X."/>
            <person name="Deng J."/>
            <person name="Jiang H."/>
            <person name="Liu Y."/>
            <person name="Qu J."/>
            <person name="Song X.-Z."/>
            <person name="Zhang L."/>
            <person name="Thornton R."/>
            <person name="Coyle M."/>
            <person name="Francisco L."/>
            <person name="Jackson L."/>
            <person name="Javaid M."/>
            <person name="Korchina V."/>
            <person name="Kovar C."/>
            <person name="Mata R."/>
            <person name="Mathew T."/>
            <person name="Ngo R."/>
            <person name="Nguyen L."/>
            <person name="Nguyen N."/>
            <person name="Okwuonu G."/>
            <person name="Ongeri F."/>
            <person name="Pham C."/>
            <person name="Simmons D."/>
            <person name="Wilczek-Boney K."/>
            <person name="Hale W."/>
            <person name="Jakkamsetti A."/>
            <person name="Pham P."/>
            <person name="Ruth R."/>
            <person name="San Lucas F."/>
            <person name="Warren J."/>
            <person name="Zhang J."/>
            <person name="Zhao Z."/>
            <person name="Zhou C."/>
            <person name="Zhu D."/>
            <person name="Lee S."/>
            <person name="Bess C."/>
            <person name="Blankenburg K."/>
            <person name="Forbes L."/>
            <person name="Fu Q."/>
            <person name="Gubbala S."/>
            <person name="Hirani K."/>
            <person name="Jayaseelan J.C."/>
            <person name="Lara F."/>
            <person name="Munidasa M."/>
            <person name="Palculict T."/>
            <person name="Patil S."/>
            <person name="Pu L.-L."/>
            <person name="Saada N."/>
            <person name="Tang L."/>
            <person name="Weissenberger G."/>
            <person name="Zhu Y."/>
            <person name="Hemphill L."/>
            <person name="Shang Y."/>
            <person name="Youmans B."/>
            <person name="Ayvaz T."/>
            <person name="Ross M."/>
            <person name="Santibanez J."/>
            <person name="Aqrawi P."/>
            <person name="Gross S."/>
            <person name="Joshi V."/>
            <person name="Fowler G."/>
            <person name="Nazareth L."/>
            <person name="Reid J."/>
            <person name="Worley K."/>
            <person name="Petrosino J."/>
            <person name="Highlander S."/>
            <person name="Gibbs R."/>
        </authorList>
    </citation>
    <scope>NUCLEOTIDE SEQUENCE [LARGE SCALE GENOMIC DNA]</scope>
    <source>
        <strain evidence="2 3">SK115</strain>
    </source>
</reference>
<feature type="region of interest" description="Disordered" evidence="1">
    <location>
        <begin position="45"/>
        <end position="64"/>
    </location>
</feature>
<protein>
    <submittedName>
        <fullName evidence="2">Uncharacterized protein</fullName>
    </submittedName>
</protein>
<evidence type="ECO:0000256" key="1">
    <source>
        <dbReference type="SAM" id="MobiDB-lite"/>
    </source>
</evidence>
<evidence type="ECO:0000313" key="2">
    <source>
        <dbReference type="EMBL" id="EGD32934.1"/>
    </source>
</evidence>
<accession>F0I5E7</accession>
<sequence>MIGFRHDYSLRYKAIKASPKRKISADPHQPAGIFFLHKLLGTTKTPKKPDQSISPSFWHRSSSTDDGCYMQIDFTFTYANNNFLFTSENCRQKRLEQASFIRCPSLSNSALEPWNASTAPP</sequence>
<dbReference type="Proteomes" id="UP000003351">
    <property type="component" value="Unassembled WGS sequence"/>
</dbReference>
<feature type="compositionally biased region" description="Polar residues" evidence="1">
    <location>
        <begin position="51"/>
        <end position="64"/>
    </location>
</feature>
<organism evidence="2 3">
    <name type="scientific">Streptococcus sanguinis SK115</name>
    <dbReference type="NCBI Taxonomy" id="888810"/>
    <lineage>
        <taxon>Bacteria</taxon>
        <taxon>Bacillati</taxon>
        <taxon>Bacillota</taxon>
        <taxon>Bacilli</taxon>
        <taxon>Lactobacillales</taxon>
        <taxon>Streptococcaceae</taxon>
        <taxon>Streptococcus</taxon>
    </lineage>
</organism>
<dbReference type="HOGENOM" id="CLU_2036807_0_0_9"/>
<dbReference type="AlphaFoldDB" id="F0I5E7"/>
<evidence type="ECO:0000313" key="3">
    <source>
        <dbReference type="Proteomes" id="UP000003351"/>
    </source>
</evidence>
<comment type="caution">
    <text evidence="2">The sequence shown here is derived from an EMBL/GenBank/DDBJ whole genome shotgun (WGS) entry which is preliminary data.</text>
</comment>
<name>F0I5E7_STRSA</name>
<proteinExistence type="predicted"/>